<dbReference type="GO" id="GO:0008270">
    <property type="term" value="F:zinc ion binding"/>
    <property type="evidence" value="ECO:0007669"/>
    <property type="project" value="UniProtKB-KW"/>
</dbReference>
<dbReference type="SUPFAM" id="SSF57756">
    <property type="entry name" value="Retrovirus zinc finger-like domains"/>
    <property type="match status" value="1"/>
</dbReference>
<sequence>IDCFTYIFFGDFNVFLCYKQQTSNLAEANASEEDKIKAAIAQSTNEYDPSKYVHYFSSIFIQTASMRCFRCNQIGHYSTQCNMSKVIKSSITDRLQKVYRHATGIPRSHMIEVTQKSKGAMLTTDGKYVVPFMDKKGYEVGKKERPPFVPQPEVAEEEEEDEPIPDELICLLCKDLLVDAVVIPCCGNSYCDECIRNALLDSEDHKCPTCHKNNISPDSLIANKFLRQVFILL</sequence>
<keyword evidence="3" id="KW-0862">Zinc</keyword>
<feature type="domain" description="CCHC-type" evidence="6">
    <location>
        <begin position="67"/>
        <end position="81"/>
    </location>
</feature>
<evidence type="ECO:0000313" key="8">
    <source>
        <dbReference type="Proteomes" id="UP000007875"/>
    </source>
</evidence>
<dbReference type="GO" id="GO:0061630">
    <property type="term" value="F:ubiquitin protein ligase activity"/>
    <property type="evidence" value="ECO:0007669"/>
    <property type="project" value="InterPro"/>
</dbReference>
<dbReference type="SMART" id="SM00343">
    <property type="entry name" value="ZnF_C2HC"/>
    <property type="match status" value="1"/>
</dbReference>
<dbReference type="HOGENOM" id="CLU_093366_0_0_1"/>
<dbReference type="Pfam" id="PF00098">
    <property type="entry name" value="zf-CCHC"/>
    <property type="match status" value="1"/>
</dbReference>
<protein>
    <recommendedName>
        <fullName evidence="9">RING-type domain-containing protein</fullName>
    </recommendedName>
</protein>
<dbReference type="PANTHER" id="PTHR15439:SF0">
    <property type="entry name" value="CELL DIVISION CYCLE AND APOPTOSIS REGULATOR PROTEIN 1-RELATED"/>
    <property type="match status" value="1"/>
</dbReference>
<organism evidence="7 8">
    <name type="scientific">Ciona savignyi</name>
    <name type="common">Pacific transparent sea squirt</name>
    <dbReference type="NCBI Taxonomy" id="51511"/>
    <lineage>
        <taxon>Eukaryota</taxon>
        <taxon>Metazoa</taxon>
        <taxon>Chordata</taxon>
        <taxon>Tunicata</taxon>
        <taxon>Ascidiacea</taxon>
        <taxon>Phlebobranchia</taxon>
        <taxon>Cionidae</taxon>
        <taxon>Ciona</taxon>
    </lineage>
</organism>
<dbReference type="Ensembl" id="ENSCSAVT00000004518.1">
    <property type="protein sequence ID" value="ENSCSAVP00000004453.1"/>
    <property type="gene ID" value="ENSCSAVG00000002639.1"/>
</dbReference>
<evidence type="ECO:0000256" key="1">
    <source>
        <dbReference type="ARBA" id="ARBA00022723"/>
    </source>
</evidence>
<evidence type="ECO:0000256" key="3">
    <source>
        <dbReference type="ARBA" id="ARBA00022833"/>
    </source>
</evidence>
<dbReference type="PROSITE" id="PS50089">
    <property type="entry name" value="ZF_RING_2"/>
    <property type="match status" value="1"/>
</dbReference>
<dbReference type="InterPro" id="IPR036875">
    <property type="entry name" value="Znf_CCHC_sf"/>
</dbReference>
<dbReference type="PANTHER" id="PTHR15439">
    <property type="entry name" value="RETINOBLASTOMA-BINDING PROTEIN 6"/>
    <property type="match status" value="1"/>
</dbReference>
<dbReference type="InterPro" id="IPR001841">
    <property type="entry name" value="Znf_RING"/>
</dbReference>
<evidence type="ECO:0000259" key="5">
    <source>
        <dbReference type="PROSITE" id="PS50089"/>
    </source>
</evidence>
<dbReference type="eggNOG" id="KOG0314">
    <property type="taxonomic scope" value="Eukaryota"/>
</dbReference>
<dbReference type="GO" id="GO:0006397">
    <property type="term" value="P:mRNA processing"/>
    <property type="evidence" value="ECO:0007669"/>
    <property type="project" value="InterPro"/>
</dbReference>
<dbReference type="GO" id="GO:0005634">
    <property type="term" value="C:nucleus"/>
    <property type="evidence" value="ECO:0007669"/>
    <property type="project" value="TreeGrafter"/>
</dbReference>
<reference evidence="7" key="3">
    <citation type="submission" date="2025-09" db="UniProtKB">
        <authorList>
            <consortium name="Ensembl"/>
        </authorList>
    </citation>
    <scope>IDENTIFICATION</scope>
</reference>
<proteinExistence type="predicted"/>
<reference evidence="7" key="2">
    <citation type="submission" date="2025-08" db="UniProtKB">
        <authorList>
            <consortium name="Ensembl"/>
        </authorList>
    </citation>
    <scope>IDENTIFICATION</scope>
</reference>
<evidence type="ECO:0000313" key="7">
    <source>
        <dbReference type="Ensembl" id="ENSCSAVP00000004453.1"/>
    </source>
</evidence>
<dbReference type="Gene3D" id="3.30.40.10">
    <property type="entry name" value="Zinc/RING finger domain, C3HC4 (zinc finger)"/>
    <property type="match status" value="1"/>
</dbReference>
<dbReference type="InterPro" id="IPR033489">
    <property type="entry name" value="RBBP6"/>
</dbReference>
<dbReference type="Proteomes" id="UP000007875">
    <property type="component" value="Unassembled WGS sequence"/>
</dbReference>
<dbReference type="Gene3D" id="4.10.60.10">
    <property type="entry name" value="Zinc finger, CCHC-type"/>
    <property type="match status" value="1"/>
</dbReference>
<keyword evidence="8" id="KW-1185">Reference proteome</keyword>
<keyword evidence="2 4" id="KW-0863">Zinc-finger</keyword>
<dbReference type="SMART" id="SM00184">
    <property type="entry name" value="RING"/>
    <property type="match status" value="1"/>
</dbReference>
<dbReference type="GO" id="GO:0003676">
    <property type="term" value="F:nucleic acid binding"/>
    <property type="evidence" value="ECO:0007669"/>
    <property type="project" value="InterPro"/>
</dbReference>
<dbReference type="SUPFAM" id="SSF57850">
    <property type="entry name" value="RING/U-box"/>
    <property type="match status" value="1"/>
</dbReference>
<dbReference type="PROSITE" id="PS50158">
    <property type="entry name" value="ZF_CCHC"/>
    <property type="match status" value="1"/>
</dbReference>
<accession>H2YGK4</accession>
<feature type="domain" description="RING-type" evidence="5">
    <location>
        <begin position="170"/>
        <end position="211"/>
    </location>
</feature>
<dbReference type="AlphaFoldDB" id="H2YGK4"/>
<evidence type="ECO:0000259" key="6">
    <source>
        <dbReference type="PROSITE" id="PS50158"/>
    </source>
</evidence>
<evidence type="ECO:0008006" key="9">
    <source>
        <dbReference type="Google" id="ProtNLM"/>
    </source>
</evidence>
<dbReference type="GO" id="GO:0006511">
    <property type="term" value="P:ubiquitin-dependent protein catabolic process"/>
    <property type="evidence" value="ECO:0007669"/>
    <property type="project" value="TreeGrafter"/>
</dbReference>
<dbReference type="InterPro" id="IPR013083">
    <property type="entry name" value="Znf_RING/FYVE/PHD"/>
</dbReference>
<evidence type="ECO:0000256" key="2">
    <source>
        <dbReference type="ARBA" id="ARBA00022771"/>
    </source>
</evidence>
<evidence type="ECO:0000256" key="4">
    <source>
        <dbReference type="PROSITE-ProRule" id="PRU00047"/>
    </source>
</evidence>
<keyword evidence="1" id="KW-0479">Metal-binding</keyword>
<dbReference type="InParanoid" id="H2YGK4"/>
<dbReference type="CDD" id="cd16620">
    <property type="entry name" value="vRING-HC-C4C4_RBBP6"/>
    <property type="match status" value="1"/>
</dbReference>
<reference evidence="8" key="1">
    <citation type="submission" date="2003-08" db="EMBL/GenBank/DDBJ databases">
        <authorList>
            <person name="Birren B."/>
            <person name="Nusbaum C."/>
            <person name="Abebe A."/>
            <person name="Abouelleil A."/>
            <person name="Adekoya E."/>
            <person name="Ait-zahra M."/>
            <person name="Allen N."/>
            <person name="Allen T."/>
            <person name="An P."/>
            <person name="Anderson M."/>
            <person name="Anderson S."/>
            <person name="Arachchi H."/>
            <person name="Armbruster J."/>
            <person name="Bachantsang P."/>
            <person name="Baldwin J."/>
            <person name="Barry A."/>
            <person name="Bayul T."/>
            <person name="Blitshsteyn B."/>
            <person name="Bloom T."/>
            <person name="Blye J."/>
            <person name="Boguslavskiy L."/>
            <person name="Borowsky M."/>
            <person name="Boukhgalter B."/>
            <person name="Brunache A."/>
            <person name="Butler J."/>
            <person name="Calixte N."/>
            <person name="Calvo S."/>
            <person name="Camarata J."/>
            <person name="Campo K."/>
            <person name="Chang J."/>
            <person name="Cheshatsang Y."/>
            <person name="Citroen M."/>
            <person name="Collymore A."/>
            <person name="Considine T."/>
            <person name="Cook A."/>
            <person name="Cooke P."/>
            <person name="Corum B."/>
            <person name="Cuomo C."/>
            <person name="David R."/>
            <person name="Dawoe T."/>
            <person name="Degray S."/>
            <person name="Dodge S."/>
            <person name="Dooley K."/>
            <person name="Dorje P."/>
            <person name="Dorjee K."/>
            <person name="Dorris L."/>
            <person name="Duffey N."/>
            <person name="Dupes A."/>
            <person name="Elkins T."/>
            <person name="Engels R."/>
            <person name="Erickson J."/>
            <person name="Farina A."/>
            <person name="Faro S."/>
            <person name="Ferreira P."/>
            <person name="Fischer H."/>
            <person name="Fitzgerald M."/>
            <person name="Foley K."/>
            <person name="Gage D."/>
            <person name="Galagan J."/>
            <person name="Gearin G."/>
            <person name="Gnerre S."/>
            <person name="Gnirke A."/>
            <person name="Goyette A."/>
            <person name="Graham J."/>
            <person name="Grandbois E."/>
            <person name="Gyaltsen K."/>
            <person name="Hafez N."/>
            <person name="Hagopian D."/>
            <person name="Hagos B."/>
            <person name="Hall J."/>
            <person name="Hatcher B."/>
            <person name="Heller A."/>
            <person name="Higgins H."/>
            <person name="Honan T."/>
            <person name="Horn A."/>
            <person name="Houde N."/>
            <person name="Hughes L."/>
            <person name="Hulme W."/>
            <person name="Husby E."/>
            <person name="Iliev I."/>
            <person name="Jaffe D."/>
            <person name="Jones C."/>
            <person name="Kamal M."/>
            <person name="Kamat A."/>
            <person name="Kamvysselis M."/>
            <person name="Karlsson E."/>
            <person name="Kells C."/>
            <person name="Kieu A."/>
            <person name="Kisner P."/>
            <person name="Kodira C."/>
            <person name="Kulbokas E."/>
            <person name="Labutti K."/>
            <person name="Lama D."/>
            <person name="Landers T."/>
            <person name="Leger J."/>
            <person name="Levine S."/>
            <person name="Lewis D."/>
            <person name="Lewis T."/>
            <person name="Lindblad-toh K."/>
            <person name="Liu X."/>
            <person name="Lokyitsang T."/>
            <person name="Lokyitsang Y."/>
            <person name="Lucien O."/>
            <person name="Lui A."/>
            <person name="Ma L.J."/>
            <person name="Mabbitt R."/>
            <person name="Macdonald J."/>
            <person name="Maclean C."/>
            <person name="Major J."/>
            <person name="Manning J."/>
            <person name="Marabella R."/>
            <person name="Maru K."/>
            <person name="Matthews C."/>
            <person name="Mauceli E."/>
            <person name="Mccarthy M."/>
            <person name="Mcdonough S."/>
            <person name="Mcghee T."/>
            <person name="Meldrim J."/>
            <person name="Meneus L."/>
            <person name="Mesirov J."/>
            <person name="Mihalev A."/>
            <person name="Mihova T."/>
            <person name="Mikkelsen T."/>
            <person name="Mlenga V."/>
            <person name="Moru K."/>
            <person name="Mozes J."/>
            <person name="Mulrain L."/>
            <person name="Munson G."/>
            <person name="Naylor J."/>
            <person name="Newes C."/>
            <person name="Nguyen C."/>
            <person name="Nguyen N."/>
            <person name="Nguyen T."/>
            <person name="Nicol R."/>
            <person name="Nielsen C."/>
            <person name="Nizzari M."/>
            <person name="Norbu C."/>
            <person name="Norbu N."/>
            <person name="O'donnell P."/>
            <person name="Okoawo O."/>
            <person name="O'leary S."/>
            <person name="Omotosho B."/>
            <person name="O'neill K."/>
            <person name="Osman S."/>
            <person name="Parker S."/>
            <person name="Perrin D."/>
            <person name="Phunkhang P."/>
            <person name="Piqani B."/>
            <person name="Purcell S."/>
            <person name="Rachupka T."/>
            <person name="Ramasamy U."/>
            <person name="Rameau R."/>
            <person name="Ray V."/>
            <person name="Raymond C."/>
            <person name="Retta R."/>
            <person name="Richardson S."/>
            <person name="Rise C."/>
            <person name="Rodriguez J."/>
            <person name="Rogers J."/>
            <person name="Rogov P."/>
            <person name="Rutman M."/>
            <person name="Schupbach R."/>
            <person name="Seaman C."/>
            <person name="Settipalli S."/>
            <person name="Sharpe T."/>
            <person name="Sheridan J."/>
            <person name="Sherpa N."/>
            <person name="Shi J."/>
            <person name="Smirnov S."/>
            <person name="Smith C."/>
            <person name="Sougnez C."/>
            <person name="Spencer B."/>
            <person name="Stalker J."/>
            <person name="Stange-thomann N."/>
            <person name="Stavropoulos S."/>
            <person name="Stetson K."/>
            <person name="Stone C."/>
            <person name="Stone S."/>
            <person name="Stubbs M."/>
            <person name="Talamas J."/>
            <person name="Tchuinga P."/>
            <person name="Tenzing P."/>
            <person name="Tesfaye S."/>
            <person name="Theodore J."/>
            <person name="Thoulutsang Y."/>
            <person name="Topham K."/>
            <person name="Towey S."/>
            <person name="Tsamla T."/>
            <person name="Tsomo N."/>
            <person name="Vallee D."/>
            <person name="Vassiliev H."/>
            <person name="Venkataraman V."/>
            <person name="Vinson J."/>
            <person name="Vo A."/>
            <person name="Wade C."/>
            <person name="Wang S."/>
            <person name="Wangchuk T."/>
            <person name="Wangdi T."/>
            <person name="Whittaker C."/>
            <person name="Wilkinson J."/>
            <person name="Wu Y."/>
            <person name="Wyman D."/>
            <person name="Yadav S."/>
            <person name="Yang S."/>
            <person name="Yang X."/>
            <person name="Yeager S."/>
            <person name="Yee E."/>
            <person name="Young G."/>
            <person name="Zainoun J."/>
            <person name="Zembeck L."/>
            <person name="Zimmer A."/>
            <person name="Zody M."/>
            <person name="Lander E."/>
        </authorList>
    </citation>
    <scope>NUCLEOTIDE SEQUENCE [LARGE SCALE GENOMIC DNA]</scope>
</reference>
<dbReference type="GeneTree" id="ENSGT00940000159365"/>
<dbReference type="InterPro" id="IPR001878">
    <property type="entry name" value="Znf_CCHC"/>
</dbReference>
<dbReference type="STRING" id="51511.ENSCSAVP00000004453"/>
<dbReference type="GO" id="GO:0016567">
    <property type="term" value="P:protein ubiquitination"/>
    <property type="evidence" value="ECO:0007669"/>
    <property type="project" value="InterPro"/>
</dbReference>
<dbReference type="Pfam" id="PF13923">
    <property type="entry name" value="zf-C3HC4_2"/>
    <property type="match status" value="1"/>
</dbReference>
<name>H2YGK4_CIOSA</name>